<dbReference type="EnsemblPlants" id="LPERR08G11070.1">
    <property type="protein sequence ID" value="LPERR08G11070.1"/>
    <property type="gene ID" value="LPERR08G11070"/>
</dbReference>
<dbReference type="Gene3D" id="4.10.280.10">
    <property type="entry name" value="Helix-loop-helix DNA-binding domain"/>
    <property type="match status" value="1"/>
</dbReference>
<dbReference type="Gramene" id="LPERR08G11070.3">
    <property type="protein sequence ID" value="LPERR08G11070.3"/>
    <property type="gene ID" value="LPERR08G11070"/>
</dbReference>
<evidence type="ECO:0000256" key="1">
    <source>
        <dbReference type="ARBA" id="ARBA00004123"/>
    </source>
</evidence>
<dbReference type="GO" id="GO:0005634">
    <property type="term" value="C:nucleus"/>
    <property type="evidence" value="ECO:0007669"/>
    <property type="project" value="UniProtKB-SubCell"/>
</dbReference>
<feature type="region of interest" description="Disordered" evidence="7">
    <location>
        <begin position="441"/>
        <end position="474"/>
    </location>
</feature>
<dbReference type="Pfam" id="PF22754">
    <property type="entry name" value="bHLH-TF_ACT-like_plant"/>
    <property type="match status" value="1"/>
</dbReference>
<dbReference type="PANTHER" id="PTHR46266:SF3">
    <property type="entry name" value="TRANSCRIPTION FACTOR EGL1"/>
    <property type="match status" value="1"/>
</dbReference>
<organism evidence="9 10">
    <name type="scientific">Leersia perrieri</name>
    <dbReference type="NCBI Taxonomy" id="77586"/>
    <lineage>
        <taxon>Eukaryota</taxon>
        <taxon>Viridiplantae</taxon>
        <taxon>Streptophyta</taxon>
        <taxon>Embryophyta</taxon>
        <taxon>Tracheophyta</taxon>
        <taxon>Spermatophyta</taxon>
        <taxon>Magnoliopsida</taxon>
        <taxon>Liliopsida</taxon>
        <taxon>Poales</taxon>
        <taxon>Poaceae</taxon>
        <taxon>BOP clade</taxon>
        <taxon>Oryzoideae</taxon>
        <taxon>Oryzeae</taxon>
        <taxon>Oryzinae</taxon>
        <taxon>Leersia</taxon>
    </lineage>
</organism>
<dbReference type="Gramene" id="LPERR08G11070.2">
    <property type="protein sequence ID" value="LPERR08G11070.2"/>
    <property type="gene ID" value="LPERR08G11070"/>
</dbReference>
<dbReference type="STRING" id="77586.A0A0D9X7H8"/>
<dbReference type="SMART" id="SM00353">
    <property type="entry name" value="HLH"/>
    <property type="match status" value="1"/>
</dbReference>
<reference evidence="9" key="3">
    <citation type="submission" date="2015-04" db="UniProtKB">
        <authorList>
            <consortium name="EnsemblPlants"/>
        </authorList>
    </citation>
    <scope>IDENTIFICATION</scope>
</reference>
<dbReference type="InterPro" id="IPR025610">
    <property type="entry name" value="MYC/MYB_N"/>
</dbReference>
<dbReference type="Pfam" id="PF14215">
    <property type="entry name" value="bHLH-MYC_N"/>
    <property type="match status" value="1"/>
</dbReference>
<keyword evidence="5" id="KW-0804">Transcription</keyword>
<dbReference type="Pfam" id="PF00010">
    <property type="entry name" value="HLH"/>
    <property type="match status" value="1"/>
</dbReference>
<evidence type="ECO:0000256" key="4">
    <source>
        <dbReference type="ARBA" id="ARBA00023159"/>
    </source>
</evidence>
<evidence type="ECO:0000256" key="7">
    <source>
        <dbReference type="SAM" id="MobiDB-lite"/>
    </source>
</evidence>
<dbReference type="eggNOG" id="ENOG502QT7W">
    <property type="taxonomic scope" value="Eukaryota"/>
</dbReference>
<evidence type="ECO:0000313" key="10">
    <source>
        <dbReference type="Proteomes" id="UP000032180"/>
    </source>
</evidence>
<dbReference type="HOGENOM" id="CLU_023211_1_1_1"/>
<dbReference type="PROSITE" id="PS50888">
    <property type="entry name" value="BHLH"/>
    <property type="match status" value="1"/>
</dbReference>
<dbReference type="InterPro" id="IPR054502">
    <property type="entry name" value="bHLH-TF_ACT-like_plant"/>
</dbReference>
<dbReference type="AlphaFoldDB" id="A0A0D9X7H8"/>
<dbReference type="Gramene" id="LPERR08G11070.1">
    <property type="protein sequence ID" value="LPERR08G11070.1"/>
    <property type="gene ID" value="LPERR08G11070"/>
</dbReference>
<reference evidence="9 10" key="1">
    <citation type="submission" date="2012-08" db="EMBL/GenBank/DDBJ databases">
        <title>Oryza genome evolution.</title>
        <authorList>
            <person name="Wing R.A."/>
        </authorList>
    </citation>
    <scope>NUCLEOTIDE SEQUENCE</scope>
</reference>
<feature type="domain" description="BHLH" evidence="8">
    <location>
        <begin position="385"/>
        <end position="434"/>
    </location>
</feature>
<dbReference type="PANTHER" id="PTHR46266">
    <property type="entry name" value="TRANSCRIPTION FACTOR TT8"/>
    <property type="match status" value="1"/>
</dbReference>
<dbReference type="InterPro" id="IPR036638">
    <property type="entry name" value="HLH_DNA-bd_sf"/>
</dbReference>
<dbReference type="GO" id="GO:0046983">
    <property type="term" value="F:protein dimerization activity"/>
    <property type="evidence" value="ECO:0007669"/>
    <property type="project" value="InterPro"/>
</dbReference>
<dbReference type="Proteomes" id="UP000032180">
    <property type="component" value="Chromosome 8"/>
</dbReference>
<accession>A0A0D9X7H8</accession>
<comment type="similarity">
    <text evidence="2">Belongs to the bHLH protein family.</text>
</comment>
<evidence type="ECO:0000256" key="5">
    <source>
        <dbReference type="ARBA" id="ARBA00023163"/>
    </source>
</evidence>
<name>A0A0D9X7H8_9ORYZ</name>
<keyword evidence="10" id="KW-1185">Reference proteome</keyword>
<proteinExistence type="inferred from homology"/>
<evidence type="ECO:0000313" key="9">
    <source>
        <dbReference type="EnsemblPlants" id="LPERR08G11070.3"/>
    </source>
</evidence>
<dbReference type="SUPFAM" id="SSF47459">
    <property type="entry name" value="HLH, helix-loop-helix DNA-binding domain"/>
    <property type="match status" value="1"/>
</dbReference>
<evidence type="ECO:0000256" key="6">
    <source>
        <dbReference type="ARBA" id="ARBA00023242"/>
    </source>
</evidence>
<evidence type="ECO:0000259" key="8">
    <source>
        <dbReference type="PROSITE" id="PS50888"/>
    </source>
</evidence>
<protein>
    <recommendedName>
        <fullName evidence="8">BHLH domain-containing protein</fullName>
    </recommendedName>
</protein>
<dbReference type="EnsemblPlants" id="LPERR08G11070.3">
    <property type="protein sequence ID" value="LPERR08G11070.3"/>
    <property type="gene ID" value="LPERR08G11070"/>
</dbReference>
<dbReference type="EnsemblPlants" id="LPERR08G11070.2">
    <property type="protein sequence ID" value="LPERR08G11070.2"/>
    <property type="gene ID" value="LPERR08G11070"/>
</dbReference>
<evidence type="ECO:0000256" key="2">
    <source>
        <dbReference type="ARBA" id="ARBA00005510"/>
    </source>
</evidence>
<reference evidence="9 10" key="2">
    <citation type="submission" date="2013-12" db="EMBL/GenBank/DDBJ databases">
        <authorList>
            <person name="Yu Y."/>
            <person name="Lee S."/>
            <person name="de Baynast K."/>
            <person name="Wissotski M."/>
            <person name="Liu L."/>
            <person name="Talag J."/>
            <person name="Goicoechea J."/>
            <person name="Angelova A."/>
            <person name="Jetty R."/>
            <person name="Kudrna D."/>
            <person name="Golser W."/>
            <person name="Rivera L."/>
            <person name="Zhang J."/>
            <person name="Wing R."/>
        </authorList>
    </citation>
    <scope>NUCLEOTIDE SEQUENCE</scope>
</reference>
<keyword evidence="4" id="KW-0010">Activator</keyword>
<sequence length="564" mass="62563">MASAPPVQEEPLQPGTKPFRSQLAAAVRSINWSYAIFWSISTSRPGVLTWKDGFYNGEVKTRKLSNSAGLTADEIILQRSEQLRELYSSLLSGECDHRARRPVAALWPEDLGNTEWYYVICMTYVFWPGQGLPGRSFASNGSVWLCNAQSADSKTFARALLAKTIVCVPFMSGVLELGTTDLVMEEPNLVDRITASFGEPQFSACLEVPNSSPSLNETGDADDIVLEDLIDNAIEEEQMIQPGEHELSDAVVVADHQRMSNANDGLDQITMEIDELYSLCEELDLDTTFSLEHDNSYWPMNTGSFQLVRMSSPEAMAATAAEAASDFDGVVSITSCFMTWKRANLDEVTVSHTGIESQKLLRKTLDGGAWRSNNGRGSVAMTQESSIKNHVMSERRRREKLNEMFLILKSLIPSIHKMDKASILAETITYIKELEKRVKELESNSERSHQRSTKLRGNNNINGKEIPNVGDGVGGGDASRNHDWVLSEKVPSNVNVIVIHKCKWKELMITRVFDTIKSLCLDILSVQASTPVGLFRLKIQAKFACSDEVAPERIIEALQNAIGS</sequence>
<evidence type="ECO:0000256" key="3">
    <source>
        <dbReference type="ARBA" id="ARBA00023015"/>
    </source>
</evidence>
<dbReference type="InterPro" id="IPR011598">
    <property type="entry name" value="bHLH_dom"/>
</dbReference>
<keyword evidence="3" id="KW-0805">Transcription regulation</keyword>
<keyword evidence="6" id="KW-0539">Nucleus</keyword>
<comment type="subcellular location">
    <subcellularLocation>
        <location evidence="1">Nucleus</location>
    </subcellularLocation>
</comment>